<evidence type="ECO:0000313" key="7">
    <source>
        <dbReference type="EMBL" id="KAL0092760.1"/>
    </source>
</evidence>
<dbReference type="Pfam" id="PF12726">
    <property type="entry name" value="SEN1_N"/>
    <property type="match status" value="1"/>
</dbReference>
<dbReference type="CDD" id="cd18808">
    <property type="entry name" value="SF1_C_Upf1"/>
    <property type="match status" value="1"/>
</dbReference>
<dbReference type="Gene3D" id="3.40.50.300">
    <property type="entry name" value="P-loop containing nucleotide triphosphate hydrolases"/>
    <property type="match status" value="2"/>
</dbReference>
<dbReference type="InterPro" id="IPR027417">
    <property type="entry name" value="P-loop_NTPase"/>
</dbReference>
<evidence type="ECO:0000259" key="5">
    <source>
        <dbReference type="Pfam" id="PF13087"/>
    </source>
</evidence>
<dbReference type="Pfam" id="PF13086">
    <property type="entry name" value="AAA_11"/>
    <property type="match status" value="1"/>
</dbReference>
<dbReference type="InterPro" id="IPR045055">
    <property type="entry name" value="DNA2/NAM7-like"/>
</dbReference>
<evidence type="ECO:0000259" key="3">
    <source>
        <dbReference type="Pfam" id="PF12726"/>
    </source>
</evidence>
<organism evidence="7 8">
    <name type="scientific">Phycomyces blakesleeanus</name>
    <dbReference type="NCBI Taxonomy" id="4837"/>
    <lineage>
        <taxon>Eukaryota</taxon>
        <taxon>Fungi</taxon>
        <taxon>Fungi incertae sedis</taxon>
        <taxon>Mucoromycota</taxon>
        <taxon>Mucoromycotina</taxon>
        <taxon>Mucoromycetes</taxon>
        <taxon>Mucorales</taxon>
        <taxon>Phycomycetaceae</taxon>
        <taxon>Phycomyces</taxon>
    </lineage>
</organism>
<feature type="domain" description="DNA2/NAM7 helicase helicase" evidence="4">
    <location>
        <begin position="1190"/>
        <end position="1472"/>
    </location>
</feature>
<evidence type="ECO:0008006" key="9">
    <source>
        <dbReference type="Google" id="ProtNLM"/>
    </source>
</evidence>
<dbReference type="InterPro" id="IPR041677">
    <property type="entry name" value="DNA2/NAM7_AAA_11"/>
</dbReference>
<feature type="domain" description="Helicase SEN1 beta-barrel" evidence="6">
    <location>
        <begin position="1040"/>
        <end position="1138"/>
    </location>
</feature>
<name>A0ABR3BBP2_PHYBL</name>
<dbReference type="SUPFAM" id="SSF52540">
    <property type="entry name" value="P-loop containing nucleoside triphosphate hydrolases"/>
    <property type="match status" value="1"/>
</dbReference>
<feature type="region of interest" description="Disordered" evidence="2">
    <location>
        <begin position="1725"/>
        <end position="1796"/>
    </location>
</feature>
<dbReference type="InterPro" id="IPR041679">
    <property type="entry name" value="DNA2/NAM7-like_C"/>
</dbReference>
<dbReference type="Proteomes" id="UP001448207">
    <property type="component" value="Unassembled WGS sequence"/>
</dbReference>
<dbReference type="PANTHER" id="PTHR10887">
    <property type="entry name" value="DNA2/NAM7 HELICASE FAMILY"/>
    <property type="match status" value="1"/>
</dbReference>
<dbReference type="CDD" id="cd18042">
    <property type="entry name" value="DEXXQc_SETX"/>
    <property type="match status" value="1"/>
</dbReference>
<comment type="caution">
    <text evidence="7">The sequence shown here is derived from an EMBL/GenBank/DDBJ whole genome shotgun (WGS) entry which is preliminary data.</text>
</comment>
<evidence type="ECO:0000256" key="2">
    <source>
        <dbReference type="SAM" id="MobiDB-lite"/>
    </source>
</evidence>
<evidence type="ECO:0000259" key="6">
    <source>
        <dbReference type="Pfam" id="PF23576"/>
    </source>
</evidence>
<evidence type="ECO:0000313" key="8">
    <source>
        <dbReference type="Proteomes" id="UP001448207"/>
    </source>
</evidence>
<dbReference type="Pfam" id="PF23576">
    <property type="entry name" value="SEN1_barrel"/>
    <property type="match status" value="1"/>
</dbReference>
<protein>
    <recommendedName>
        <fullName evidence="9">AAA+ ATPase domain-containing protein</fullName>
    </recommendedName>
</protein>
<feature type="compositionally biased region" description="Basic and acidic residues" evidence="2">
    <location>
        <begin position="1784"/>
        <end position="1796"/>
    </location>
</feature>
<evidence type="ECO:0000256" key="1">
    <source>
        <dbReference type="SAM" id="Coils"/>
    </source>
</evidence>
<dbReference type="InterPro" id="IPR056474">
    <property type="entry name" value="SEN1_barrel"/>
</dbReference>
<proteinExistence type="predicted"/>
<keyword evidence="8" id="KW-1185">Reference proteome</keyword>
<feature type="domain" description="DNA2/NAM7 helicase-like C-terminal" evidence="5">
    <location>
        <begin position="1479"/>
        <end position="1675"/>
    </location>
</feature>
<accession>A0ABR3BBP2</accession>
<dbReference type="InterPro" id="IPR047187">
    <property type="entry name" value="SF1_C_Upf1"/>
</dbReference>
<sequence>LFEKIQKTATFPTFGSISVDGFILLSFHHHTIIRYWARKSLEKLSTDGITLNDTSITLLRQTLVYLFGCLSSKPEAKTSFKLCQFKTTLDSAEMWKILRCVVSMVDTDIIESIMKEEKVDMVALLTTQLEGPSSGLLGILKSITVLFSKLKFKIWGDLNSSNSISYGNLFETILKTPGFLQAMKIVHENNIGKVLLRDGSVYPQDKLVIKMKGLLEWIHPFWNSLRNTPAEASVTDKVLSTLFEYFQQNGWSIMCKAYCGELGLKIIEECMEDGSQKADKIEEYASKLVSFLLFSANDLPPSLSHIPEYINQVVTKILEHSVDVVRIIYVELARSGDAGNNCSVILMQSTTLWKAVWAKLSRTVTPQRFQLVQPVICAYAKIASIDIPRQSTEKDCINKSKNGEIAMTCVDTIRSACMLAILDALKQSDAQKKAIFYSSDMVNPMIRLLTSAHKDIREAISILIFGTNPGDKNALDFPTFFRINPSRIIEGFTSSVNEFNELSVTNVDVFNSVSAVVQSLANIINSLVTGDNPYMTQLEKSTEPLTNDEHVYIRIFWETCWKTISLIFSNGIKWAEQNTPRQVLDTIVPVLDIANLITSSRQLFVKIVHKDTSLKYDYVVEAVDSLSLWVYVTRRAVIDRLIPLLVKILNELQQIDIRISLKSYEKLMTAATQPNPGHQIKLNDEDKRLLLSALMSHEPGGNIFLDDSDDEELEWQVLDSPANTASPPIKTEPVEKSSNELYNYQPMDVSAVGDSGDNDADEFEFDDMDYSQIPDEWFEDEQVQNDPNQRNPSELPPVVMAASKSSTTLRAKQHATRFTPLAAKSQVYAVTSTGRKLRPPSMGFSRMKALKEEHRAERRLNATVKSPSASAVGRSRIKGNTGNESSSSSESSEDEGESGLMSLVQDSKGPKVNPVEAESASVKALFERAPKRTTQLIETPATRIFLQKREKIREAENRKKKISPNIDRMFKMILSWDPTWQQETPPNMPSHMYHRVKNSYTSFDDYVAVFEPLLLLEAWAQLIRSREALSESDVIDRWVLDSRCHVNDFVDVTFAVPLQCVSKMSVDELVVVANHFGPEFFRPNRDGNSKWDAKSFLGKITVITQKRAVATITLRCVFLKDRITVLNSLSPKTSWRALSLMSLTTTQREYSALQGLEQYDLCKEILGPVPAIKSPPNESKIEHYVRTYGVNRPQASAIASAIEKKKGFTLIQGPPGTGKTKTILGLIVSLLDERGKRIHNGEGRAFGGKTKLLVCAPSNAAVDEIVKRLKDGIKTADGVVRLNVVRIGVADSVNTSVKDLVMDRLIEKELGANLEDQKTNKAWSQRRDKLNDELRKIILDIEEVNRELADTKDVVSLATLRDKRKGLSSKRDSVKVMIKDAYEDQKDFTRDMDVSRIRARQKVFSQADVVCATLSGSGHDMLTTMGVTFDTVIVDEAAQSIEISTLIPLKYDCQRCILVGDPNQLPPTVLSQFAAKYDYEQSLFMRLENNVPGGVHLLSIQYRMHPDISVLPSKLFYNSKLHDGPNMSTISAAPWHFKDAFAPYRFYNIEESQEKVGYGHSIYNPAEAEAAVTLVDMLANQLPGIKFAYKIGVITPYKQQLSQLKSRFERRFGSKILDVIDFNTVDGFQGQEKDIIIFSCVRAGSSRSIGFLADVRRMNVGLTRAKCSLFVLGNAPALMRSQYWRDLVEDAYSRRALRDIAQPFFQHRLIPNNIPHNLFEREQISSNGRPLPDRTNANRIALPRHVEPPAAPRKNVRERSPTGDDHRSRKVYRTGETNSPSTVRSRETGDIKMKGI</sequence>
<evidence type="ECO:0000259" key="4">
    <source>
        <dbReference type="Pfam" id="PF13086"/>
    </source>
</evidence>
<keyword evidence="1" id="KW-0175">Coiled coil</keyword>
<feature type="region of interest" description="Disordered" evidence="2">
    <location>
        <begin position="855"/>
        <end position="914"/>
    </location>
</feature>
<dbReference type="PANTHER" id="PTHR10887:SF495">
    <property type="entry name" value="HELICASE SENATAXIN ISOFORM X1-RELATED"/>
    <property type="match status" value="1"/>
</dbReference>
<dbReference type="EMBL" id="JBCLYO010000002">
    <property type="protein sequence ID" value="KAL0092760.1"/>
    <property type="molecule type" value="Genomic_DNA"/>
</dbReference>
<feature type="non-terminal residue" evidence="7">
    <location>
        <position position="1"/>
    </location>
</feature>
<feature type="domain" description="Helicase Sen1 N-terminal" evidence="3">
    <location>
        <begin position="2"/>
        <end position="612"/>
    </location>
</feature>
<feature type="compositionally biased region" description="Basic and acidic residues" evidence="2">
    <location>
        <begin position="1755"/>
        <end position="1767"/>
    </location>
</feature>
<feature type="coiled-coil region" evidence="1">
    <location>
        <begin position="1327"/>
        <end position="1354"/>
    </location>
</feature>
<dbReference type="Pfam" id="PF13087">
    <property type="entry name" value="AAA_12"/>
    <property type="match status" value="1"/>
</dbReference>
<dbReference type="InterPro" id="IPR024481">
    <property type="entry name" value="Helicase_Sen1_N"/>
</dbReference>
<reference evidence="7 8" key="1">
    <citation type="submission" date="2024-04" db="EMBL/GenBank/DDBJ databases">
        <title>Symmetric and asymmetric DNA N6-adenine methylation regulates different biological responses in Mucorales.</title>
        <authorList>
            <consortium name="Lawrence Berkeley National Laboratory"/>
            <person name="Lax C."/>
            <person name="Mondo S.J."/>
            <person name="Osorio-Concepcion M."/>
            <person name="Muszewska A."/>
            <person name="Corrochano-Luque M."/>
            <person name="Gutierrez G."/>
            <person name="Riley R."/>
            <person name="Lipzen A."/>
            <person name="Guo J."/>
            <person name="Hundley H."/>
            <person name="Amirebrahimi M."/>
            <person name="Ng V."/>
            <person name="Lorenzo-Gutierrez D."/>
            <person name="Binder U."/>
            <person name="Yang J."/>
            <person name="Song Y."/>
            <person name="Canovas D."/>
            <person name="Navarro E."/>
            <person name="Freitag M."/>
            <person name="Gabaldon T."/>
            <person name="Grigoriev I.V."/>
            <person name="Corrochano L.M."/>
            <person name="Nicolas F.E."/>
            <person name="Garre V."/>
        </authorList>
    </citation>
    <scope>NUCLEOTIDE SEQUENCE [LARGE SCALE GENOMIC DNA]</scope>
    <source>
        <strain evidence="7 8">L51</strain>
    </source>
</reference>
<gene>
    <name evidence="7" type="ORF">J3Q64DRAFT_1633897</name>
</gene>